<organism evidence="1 2">
    <name type="scientific">Actinoallomurus iriomotensis</name>
    <dbReference type="NCBI Taxonomy" id="478107"/>
    <lineage>
        <taxon>Bacteria</taxon>
        <taxon>Bacillati</taxon>
        <taxon>Actinomycetota</taxon>
        <taxon>Actinomycetes</taxon>
        <taxon>Streptosporangiales</taxon>
        <taxon>Thermomonosporaceae</taxon>
        <taxon>Actinoallomurus</taxon>
    </lineage>
</organism>
<protein>
    <recommendedName>
        <fullName evidence="3">Site-specific recombinase XerD</fullName>
    </recommendedName>
</protein>
<comment type="caution">
    <text evidence="1">The sequence shown here is derived from an EMBL/GenBank/DDBJ whole genome shotgun (WGS) entry which is preliminary data.</text>
</comment>
<sequence length="799" mass="87449">MPPEVLVDPIGAVVDLISKKDPVVDLETVRQIVEQVAGGRAKRRRLATALAADPSVLTTGRSPASKAVGDLLLALRAAGASGISPPWCAECGREVTSMQRRGDAWYCSPCFVRPQVCAGCGNRRKPAFRDRHGRPRCSQCPDQDPRDPREVLLQVITSIDPDLETHVVGAVIEQVVTKAAHLQKLAWTLEESPGLLTGDGAKSPFPMVLRLIDALCDAGATRIQQPACPRCRRVVTLSKQRDGSRICRNCFARARAVACSQCGRVCEPAARDADGRPLCPYCLISDPLNLEDCIRCGRRQRVSTRTPDGPICGTCNPRQISTCSVCGRTTPCMTSKITGQPWCATCARSWAYCSGCGRLAQIRAGTRDEPLCATCAVPDTEFWKTCPSCGTTGRLTAGACRRCHLHDQLNVLLADPATGHVGADLQTLRQALADVERPQTVLGWLRRSNVRALLTELAAGQRPLTHAALDDLPDSKTLRHLRSVLVATGSLPIRDEYLAQLERWINQVVADRPDLKQKQLLHSYAVWHVLRRLRRRTGSAHTTHNQATVARGHIQAATAFLDWLTERDLTLATCSQGDLDGWTANASLAQRGPTGHFVRWAKRQKLTTLDFPATRWNGPTRTLDAEARWEHARRLLHDDTLKPDDRVAGLLVLLYAQQPATISRLTLDHVHTSGDQVHLRLGREPIVLPEPLAALVLHLVATRRGHATIGDQRTSPWLLPGGRPGQPISPYRLAERLHQIGVHPGPARSTALFQLATEIPAAILARMLGIHIKVAVAWQQAASGDWMSYAAEVSRRNPG</sequence>
<gene>
    <name evidence="1" type="ORF">Airi02_104540</name>
</gene>
<accession>A0A9W6W7U6</accession>
<evidence type="ECO:0008006" key="3">
    <source>
        <dbReference type="Google" id="ProtNLM"/>
    </source>
</evidence>
<proteinExistence type="predicted"/>
<dbReference type="Proteomes" id="UP001165074">
    <property type="component" value="Unassembled WGS sequence"/>
</dbReference>
<evidence type="ECO:0000313" key="1">
    <source>
        <dbReference type="EMBL" id="GLY92526.1"/>
    </source>
</evidence>
<dbReference type="EMBL" id="BSTK01000030">
    <property type="protein sequence ID" value="GLY92526.1"/>
    <property type="molecule type" value="Genomic_DNA"/>
</dbReference>
<keyword evidence="2" id="KW-1185">Reference proteome</keyword>
<evidence type="ECO:0000313" key="2">
    <source>
        <dbReference type="Proteomes" id="UP001165074"/>
    </source>
</evidence>
<reference evidence="1" key="1">
    <citation type="submission" date="2023-03" db="EMBL/GenBank/DDBJ databases">
        <title>Actinoallomurus iriomotensis NBRC 103684.</title>
        <authorList>
            <person name="Ichikawa N."/>
            <person name="Sato H."/>
            <person name="Tonouchi N."/>
        </authorList>
    </citation>
    <scope>NUCLEOTIDE SEQUENCE</scope>
    <source>
        <strain evidence="1">NBRC 103684</strain>
    </source>
</reference>
<name>A0A9W6W7U6_9ACTN</name>
<dbReference type="AlphaFoldDB" id="A0A9W6W7U6"/>